<dbReference type="KEGG" id="lak:106156249"/>
<organism evidence="3 4">
    <name type="scientific">Lingula anatina</name>
    <name type="common">Brachiopod</name>
    <name type="synonym">Lingula unguis</name>
    <dbReference type="NCBI Taxonomy" id="7574"/>
    <lineage>
        <taxon>Eukaryota</taxon>
        <taxon>Metazoa</taxon>
        <taxon>Spiralia</taxon>
        <taxon>Lophotrochozoa</taxon>
        <taxon>Brachiopoda</taxon>
        <taxon>Linguliformea</taxon>
        <taxon>Lingulata</taxon>
        <taxon>Lingulida</taxon>
        <taxon>Linguloidea</taxon>
        <taxon>Lingulidae</taxon>
        <taxon>Lingula</taxon>
    </lineage>
</organism>
<name>A0A1S3HMZ8_LINAN</name>
<proteinExistence type="predicted"/>
<keyword evidence="3" id="KW-1185">Reference proteome</keyword>
<feature type="compositionally biased region" description="Basic and acidic residues" evidence="1">
    <location>
        <begin position="35"/>
        <end position="47"/>
    </location>
</feature>
<dbReference type="InParanoid" id="A0A1S3HMZ8"/>
<sequence>MASQEIQLQQVKLQMETPCQQQQQQQQQQTSQVSDNEHQQRQDHQQQQRDNTTVTPDPVVISSPLRQQRRNDGISVRPQRGATTSYQPTRARTPKSDIDADKKFWLKLVLAFVFFGFLGVIFVILGSVGTVYTVNWRDYDGSPLPFVFCVIGIVCGVIIVLIGAILGRLMISQKWRQNSGRRSASRRRATGGRDTSDLPPSYEAAVSVVQGEYAVQVFTHVDPQTGVISPPTYTEAVAELPMYTVEYNQANN</sequence>
<feature type="compositionally biased region" description="Polar residues" evidence="1">
    <location>
        <begin position="81"/>
        <end position="90"/>
    </location>
</feature>
<dbReference type="RefSeq" id="XP_013386886.1">
    <property type="nucleotide sequence ID" value="XM_013531432.1"/>
</dbReference>
<dbReference type="GeneID" id="106156249"/>
<reference evidence="4" key="1">
    <citation type="submission" date="2025-08" db="UniProtKB">
        <authorList>
            <consortium name="RefSeq"/>
        </authorList>
    </citation>
    <scope>IDENTIFICATION</scope>
    <source>
        <tissue evidence="4">Gonads</tissue>
    </source>
</reference>
<dbReference type="Proteomes" id="UP000085678">
    <property type="component" value="Unplaced"/>
</dbReference>
<keyword evidence="2" id="KW-0812">Transmembrane</keyword>
<evidence type="ECO:0000256" key="1">
    <source>
        <dbReference type="SAM" id="MobiDB-lite"/>
    </source>
</evidence>
<keyword evidence="2" id="KW-1133">Transmembrane helix</keyword>
<feature type="region of interest" description="Disordered" evidence="1">
    <location>
        <begin position="15"/>
        <end position="95"/>
    </location>
</feature>
<feature type="transmembrane region" description="Helical" evidence="2">
    <location>
        <begin position="104"/>
        <end position="125"/>
    </location>
</feature>
<evidence type="ECO:0000256" key="2">
    <source>
        <dbReference type="SAM" id="Phobius"/>
    </source>
</evidence>
<protein>
    <submittedName>
        <fullName evidence="4">Uncharacterized protein LOC106156249</fullName>
    </submittedName>
</protein>
<dbReference type="AlphaFoldDB" id="A0A1S3HMZ8"/>
<feature type="compositionally biased region" description="Low complexity" evidence="1">
    <location>
        <begin position="20"/>
        <end position="29"/>
    </location>
</feature>
<feature type="transmembrane region" description="Helical" evidence="2">
    <location>
        <begin position="145"/>
        <end position="171"/>
    </location>
</feature>
<evidence type="ECO:0000313" key="3">
    <source>
        <dbReference type="Proteomes" id="UP000085678"/>
    </source>
</evidence>
<keyword evidence="2" id="KW-0472">Membrane</keyword>
<accession>A0A1S3HMZ8</accession>
<evidence type="ECO:0000313" key="4">
    <source>
        <dbReference type="RefSeq" id="XP_013386886.1"/>
    </source>
</evidence>
<gene>
    <name evidence="4" type="primary">LOC106156249</name>
</gene>